<evidence type="ECO:0000313" key="7">
    <source>
        <dbReference type="EMBL" id="EXB66535.1"/>
    </source>
</evidence>
<dbReference type="Proteomes" id="UP000030645">
    <property type="component" value="Unassembled WGS sequence"/>
</dbReference>
<dbReference type="KEGG" id="mnt:21400759"/>
<keyword evidence="4 6" id="KW-1133">Transmembrane helix</keyword>
<dbReference type="GO" id="GO:0016020">
    <property type="term" value="C:membrane"/>
    <property type="evidence" value="ECO:0007669"/>
    <property type="project" value="UniProtKB-SubCell"/>
</dbReference>
<gene>
    <name evidence="7" type="ORF">L484_017773</name>
</gene>
<evidence type="ECO:0000256" key="5">
    <source>
        <dbReference type="ARBA" id="ARBA00023136"/>
    </source>
</evidence>
<evidence type="ECO:0000313" key="8">
    <source>
        <dbReference type="Proteomes" id="UP000030645"/>
    </source>
</evidence>
<comment type="subcellular location">
    <subcellularLocation>
        <location evidence="6">Membrane</location>
        <topology evidence="6">Multi-pass membrane protein</topology>
    </subcellularLocation>
</comment>
<evidence type="ECO:0000256" key="6">
    <source>
        <dbReference type="RuleBase" id="RU368015"/>
    </source>
</evidence>
<feature type="transmembrane region" description="Helical" evidence="6">
    <location>
        <begin position="145"/>
        <end position="164"/>
    </location>
</feature>
<evidence type="ECO:0000256" key="3">
    <source>
        <dbReference type="ARBA" id="ARBA00022692"/>
    </source>
</evidence>
<comment type="similarity">
    <text evidence="1 6">Belongs to the purine permeases (TC 2.A.7.14) family.</text>
</comment>
<evidence type="ECO:0000256" key="2">
    <source>
        <dbReference type="ARBA" id="ARBA00022448"/>
    </source>
</evidence>
<sequence>MFLQPDHEKKEANSVAHTNANMITNQFPTELEQRNYKRWLRTALYAVFVLAGQATATLLGRLYYDKGGKSKWIGTLVQLVGFPVLIPYYLICILSKNPTSNGNHFHPKKPSLIVLSSAYVGLGLLIAGVCFLSSVGLLYLPLSTFSLIFASQLGFTSIFSFFLNSQKFTPFIFNSVALLTVASVLLIVQSNGSGALPGVSRGKYAIAFICTVGASAGTGLSFASTQFVFRKVIKVRKVEALIEIIIFQCLVASCVTMVGLFACGEWKGLRTEIEEFELGKVSYVMTLVWTAICWQVFAIGSVGLIFELSSLFSNVISALCLPLVQVLAVLAFNDKMDGLKGISLFLAIWGFASYIYQHYLDDYCKSNTDDPTA</sequence>
<dbReference type="eggNOG" id="ENOG502QVMQ">
    <property type="taxonomic scope" value="Eukaryota"/>
</dbReference>
<feature type="transmembrane region" description="Helical" evidence="6">
    <location>
        <begin position="311"/>
        <end position="332"/>
    </location>
</feature>
<dbReference type="PANTHER" id="PTHR31376">
    <property type="entry name" value="OS09G0467300 PROTEIN-RELATED"/>
    <property type="match status" value="1"/>
</dbReference>
<keyword evidence="2 6" id="KW-0813">Transport</keyword>
<protein>
    <recommendedName>
        <fullName evidence="6">Probable purine permease</fullName>
    </recommendedName>
</protein>
<proteinExistence type="inferred from homology"/>
<feature type="transmembrane region" description="Helical" evidence="6">
    <location>
        <begin position="338"/>
        <end position="356"/>
    </location>
</feature>
<dbReference type="InterPro" id="IPR030182">
    <property type="entry name" value="PUP_plant"/>
</dbReference>
<feature type="transmembrane region" description="Helical" evidence="6">
    <location>
        <begin position="112"/>
        <end position="139"/>
    </location>
</feature>
<evidence type="ECO:0000256" key="1">
    <source>
        <dbReference type="ARBA" id="ARBA00006213"/>
    </source>
</evidence>
<keyword evidence="5 6" id="KW-0472">Membrane</keyword>
<feature type="transmembrane region" description="Helical" evidence="6">
    <location>
        <begin position="282"/>
        <end position="304"/>
    </location>
</feature>
<feature type="transmembrane region" description="Helical" evidence="6">
    <location>
        <begin position="70"/>
        <end position="91"/>
    </location>
</feature>
<evidence type="ECO:0000256" key="4">
    <source>
        <dbReference type="ARBA" id="ARBA00022989"/>
    </source>
</evidence>
<organism evidence="7 8">
    <name type="scientific">Morus notabilis</name>
    <dbReference type="NCBI Taxonomy" id="981085"/>
    <lineage>
        <taxon>Eukaryota</taxon>
        <taxon>Viridiplantae</taxon>
        <taxon>Streptophyta</taxon>
        <taxon>Embryophyta</taxon>
        <taxon>Tracheophyta</taxon>
        <taxon>Spermatophyta</taxon>
        <taxon>Magnoliopsida</taxon>
        <taxon>eudicotyledons</taxon>
        <taxon>Gunneridae</taxon>
        <taxon>Pentapetalae</taxon>
        <taxon>rosids</taxon>
        <taxon>fabids</taxon>
        <taxon>Rosales</taxon>
        <taxon>Moraceae</taxon>
        <taxon>Moreae</taxon>
        <taxon>Morus</taxon>
    </lineage>
</organism>
<keyword evidence="3 6" id="KW-0812">Transmembrane</keyword>
<accession>W9RDU8</accession>
<dbReference type="OrthoDB" id="1717816at2759"/>
<dbReference type="GO" id="GO:0005345">
    <property type="term" value="F:purine nucleobase transmembrane transporter activity"/>
    <property type="evidence" value="ECO:0007669"/>
    <property type="project" value="UniProtKB-UniRule"/>
</dbReference>
<feature type="transmembrane region" description="Helical" evidence="6">
    <location>
        <begin position="171"/>
        <end position="192"/>
    </location>
</feature>
<dbReference type="STRING" id="981085.W9RDU8"/>
<feature type="transmembrane region" description="Helical" evidence="6">
    <location>
        <begin position="241"/>
        <end position="262"/>
    </location>
</feature>
<dbReference type="GO" id="GO:0015211">
    <property type="term" value="F:purine nucleoside transmembrane transporter activity"/>
    <property type="evidence" value="ECO:0007669"/>
    <property type="project" value="UniProtKB-UniRule"/>
</dbReference>
<feature type="transmembrane region" description="Helical" evidence="6">
    <location>
        <begin position="43"/>
        <end position="64"/>
    </location>
</feature>
<reference evidence="8" key="1">
    <citation type="submission" date="2013-01" db="EMBL/GenBank/DDBJ databases">
        <title>Draft Genome Sequence of a Mulberry Tree, Morus notabilis C.K. Schneid.</title>
        <authorList>
            <person name="He N."/>
            <person name="Zhao S."/>
        </authorList>
    </citation>
    <scope>NUCLEOTIDE SEQUENCE</scope>
</reference>
<feature type="transmembrane region" description="Helical" evidence="6">
    <location>
        <begin position="204"/>
        <end position="229"/>
    </location>
</feature>
<keyword evidence="8" id="KW-1185">Reference proteome</keyword>
<dbReference type="PANTHER" id="PTHR31376:SF17">
    <property type="entry name" value="PURINE PERMEASE 21-RELATED"/>
    <property type="match status" value="1"/>
</dbReference>
<dbReference type="EMBL" id="KE344549">
    <property type="protein sequence ID" value="EXB66535.1"/>
    <property type="molecule type" value="Genomic_DNA"/>
</dbReference>
<dbReference type="Pfam" id="PF16913">
    <property type="entry name" value="PUNUT"/>
    <property type="match status" value="1"/>
</dbReference>
<name>W9RDU8_9ROSA</name>
<dbReference type="AlphaFoldDB" id="W9RDU8"/>